<dbReference type="InterPro" id="IPR036291">
    <property type="entry name" value="NAD(P)-bd_dom_sf"/>
</dbReference>
<dbReference type="Gene3D" id="3.30.1780.10">
    <property type="entry name" value="ornithine cyclodeaminase, domain 1"/>
    <property type="match status" value="1"/>
</dbReference>
<dbReference type="PIRSF" id="PIRSF001439">
    <property type="entry name" value="CryM"/>
    <property type="match status" value="1"/>
</dbReference>
<accession>A0A3D9IJP0</accession>
<sequence length="322" mass="35545">MIYLNDGHIRQLGADWPLLAGLIAQTTALLGTSETVQPLKPYLRFREPGNRIIAMPAFVGGETEMSGIKWIASFPGNTKLGLPRAHGSIVLNDPTTGAPVAFLCGGLLNELRTAAVSAAMLSAYFQLGRRERYRIGIIGWGPIGKRHYDMIATMFGEKVEGMKLFDIRGIDPASVGTGVRQTKATVCDNWQEVYRESDVVVTCTVSPTRYIDEPPVPGSLLVNVSLRDYEPRCVRGTQVIVDSWQEVCRENTDIEQLHLHEGLAEQDTMTFRDAIRGDRLCSLMPDVPIFFNPMGMAAFDIAVAAYYWREAVLKSVGVHLDA</sequence>
<dbReference type="RefSeq" id="WP_116063985.1">
    <property type="nucleotide sequence ID" value="NZ_QRDZ01000028.1"/>
</dbReference>
<dbReference type="SUPFAM" id="SSF51735">
    <property type="entry name" value="NAD(P)-binding Rossmann-fold domains"/>
    <property type="match status" value="1"/>
</dbReference>
<gene>
    <name evidence="1" type="ORF">DFP98_12867</name>
</gene>
<dbReference type="PANTHER" id="PTHR13812:SF19">
    <property type="entry name" value="KETIMINE REDUCTASE MU-CRYSTALLIN"/>
    <property type="match status" value="1"/>
</dbReference>
<dbReference type="OrthoDB" id="9792005at2"/>
<protein>
    <submittedName>
        <fullName evidence="1">Ornithine cyclodeaminase</fullName>
    </submittedName>
</protein>
<name>A0A3D9IJP0_9BACL</name>
<dbReference type="Pfam" id="PF02423">
    <property type="entry name" value="OCD_Mu_crystall"/>
    <property type="match status" value="1"/>
</dbReference>
<dbReference type="InterPro" id="IPR023401">
    <property type="entry name" value="ODC_N"/>
</dbReference>
<organism evidence="1 2">
    <name type="scientific">Cohnella phaseoli</name>
    <dbReference type="NCBI Taxonomy" id="456490"/>
    <lineage>
        <taxon>Bacteria</taxon>
        <taxon>Bacillati</taxon>
        <taxon>Bacillota</taxon>
        <taxon>Bacilli</taxon>
        <taxon>Bacillales</taxon>
        <taxon>Paenibacillaceae</taxon>
        <taxon>Cohnella</taxon>
    </lineage>
</organism>
<dbReference type="EMBL" id="QRDZ01000028">
    <property type="protein sequence ID" value="RED61958.1"/>
    <property type="molecule type" value="Genomic_DNA"/>
</dbReference>
<dbReference type="AlphaFoldDB" id="A0A3D9IJP0"/>
<dbReference type="PANTHER" id="PTHR13812">
    <property type="entry name" value="KETIMINE REDUCTASE MU-CRYSTALLIN"/>
    <property type="match status" value="1"/>
</dbReference>
<dbReference type="GO" id="GO:0005737">
    <property type="term" value="C:cytoplasm"/>
    <property type="evidence" value="ECO:0007669"/>
    <property type="project" value="TreeGrafter"/>
</dbReference>
<dbReference type="Gene3D" id="3.40.50.720">
    <property type="entry name" value="NAD(P)-binding Rossmann-like Domain"/>
    <property type="match status" value="1"/>
</dbReference>
<dbReference type="Proteomes" id="UP000256977">
    <property type="component" value="Unassembled WGS sequence"/>
</dbReference>
<proteinExistence type="predicted"/>
<comment type="caution">
    <text evidence="1">The sequence shown here is derived from an EMBL/GenBank/DDBJ whole genome shotgun (WGS) entry which is preliminary data.</text>
</comment>
<keyword evidence="2" id="KW-1185">Reference proteome</keyword>
<reference evidence="1 2" key="1">
    <citation type="submission" date="2018-07" db="EMBL/GenBank/DDBJ databases">
        <title>Genomic Encyclopedia of Type Strains, Phase III (KMG-III): the genomes of soil and plant-associated and newly described type strains.</title>
        <authorList>
            <person name="Whitman W."/>
        </authorList>
    </citation>
    <scope>NUCLEOTIDE SEQUENCE [LARGE SCALE GENOMIC DNA]</scope>
    <source>
        <strain evidence="1 2">CECT 7287</strain>
    </source>
</reference>
<dbReference type="InterPro" id="IPR003462">
    <property type="entry name" value="ODC_Mu_crystall"/>
</dbReference>
<evidence type="ECO:0000313" key="2">
    <source>
        <dbReference type="Proteomes" id="UP000256977"/>
    </source>
</evidence>
<evidence type="ECO:0000313" key="1">
    <source>
        <dbReference type="EMBL" id="RED61958.1"/>
    </source>
</evidence>